<organism evidence="2 3">
    <name type="scientific">Zopfia rhizophila CBS 207.26</name>
    <dbReference type="NCBI Taxonomy" id="1314779"/>
    <lineage>
        <taxon>Eukaryota</taxon>
        <taxon>Fungi</taxon>
        <taxon>Dikarya</taxon>
        <taxon>Ascomycota</taxon>
        <taxon>Pezizomycotina</taxon>
        <taxon>Dothideomycetes</taxon>
        <taxon>Dothideomycetes incertae sedis</taxon>
        <taxon>Zopfiaceae</taxon>
        <taxon>Zopfia</taxon>
    </lineage>
</organism>
<evidence type="ECO:0000313" key="3">
    <source>
        <dbReference type="Proteomes" id="UP000800200"/>
    </source>
</evidence>
<protein>
    <submittedName>
        <fullName evidence="2">Uncharacterized protein</fullName>
    </submittedName>
</protein>
<feature type="compositionally biased region" description="Pro residues" evidence="1">
    <location>
        <begin position="22"/>
        <end position="37"/>
    </location>
</feature>
<reference evidence="2" key="1">
    <citation type="journal article" date="2020" name="Stud. Mycol.">
        <title>101 Dothideomycetes genomes: a test case for predicting lifestyles and emergence of pathogens.</title>
        <authorList>
            <person name="Haridas S."/>
            <person name="Albert R."/>
            <person name="Binder M."/>
            <person name="Bloem J."/>
            <person name="Labutti K."/>
            <person name="Salamov A."/>
            <person name="Andreopoulos B."/>
            <person name="Baker S."/>
            <person name="Barry K."/>
            <person name="Bills G."/>
            <person name="Bluhm B."/>
            <person name="Cannon C."/>
            <person name="Castanera R."/>
            <person name="Culley D."/>
            <person name="Daum C."/>
            <person name="Ezra D."/>
            <person name="Gonzalez J."/>
            <person name="Henrissat B."/>
            <person name="Kuo A."/>
            <person name="Liang C."/>
            <person name="Lipzen A."/>
            <person name="Lutzoni F."/>
            <person name="Magnuson J."/>
            <person name="Mondo S."/>
            <person name="Nolan M."/>
            <person name="Ohm R."/>
            <person name="Pangilinan J."/>
            <person name="Park H.-J."/>
            <person name="Ramirez L."/>
            <person name="Alfaro M."/>
            <person name="Sun H."/>
            <person name="Tritt A."/>
            <person name="Yoshinaga Y."/>
            <person name="Zwiers L.-H."/>
            <person name="Turgeon B."/>
            <person name="Goodwin S."/>
            <person name="Spatafora J."/>
            <person name="Crous P."/>
            <person name="Grigoriev I."/>
        </authorList>
    </citation>
    <scope>NUCLEOTIDE SEQUENCE</scope>
    <source>
        <strain evidence="2">CBS 207.26</strain>
    </source>
</reference>
<dbReference type="Proteomes" id="UP000800200">
    <property type="component" value="Unassembled WGS sequence"/>
</dbReference>
<evidence type="ECO:0000256" key="1">
    <source>
        <dbReference type="SAM" id="MobiDB-lite"/>
    </source>
</evidence>
<proteinExistence type="predicted"/>
<evidence type="ECO:0000313" key="2">
    <source>
        <dbReference type="EMBL" id="KAF2185893.1"/>
    </source>
</evidence>
<dbReference type="EMBL" id="ML994632">
    <property type="protein sequence ID" value="KAF2185893.1"/>
    <property type="molecule type" value="Genomic_DNA"/>
</dbReference>
<name>A0A6A6E403_9PEZI</name>
<feature type="region of interest" description="Disordered" evidence="1">
    <location>
        <begin position="1"/>
        <end position="57"/>
    </location>
</feature>
<accession>A0A6A6E403</accession>
<keyword evidence="3" id="KW-1185">Reference proteome</keyword>
<sequence>MVNNVADIYIPTGHPRSRTPEVLPPSLPPLMSPPRECPPTEYAAVTPPLSTLTDALT</sequence>
<dbReference type="AlphaFoldDB" id="A0A6A6E403"/>
<feature type="compositionally biased region" description="Polar residues" evidence="1">
    <location>
        <begin position="48"/>
        <end position="57"/>
    </location>
</feature>
<gene>
    <name evidence="2" type="ORF">K469DRAFT_707574</name>
</gene>